<accession>A0A369MQ90</accession>
<dbReference type="SMART" id="SM00857">
    <property type="entry name" value="Resolvase"/>
    <property type="match status" value="1"/>
</dbReference>
<dbReference type="PANTHER" id="PTHR30461">
    <property type="entry name" value="DNA-INVERTASE FROM LAMBDOID PROPHAGE"/>
    <property type="match status" value="1"/>
</dbReference>
<dbReference type="SUPFAM" id="SSF53041">
    <property type="entry name" value="Resolvase-like"/>
    <property type="match status" value="1"/>
</dbReference>
<protein>
    <submittedName>
        <fullName evidence="1">Uncharacterized protein</fullName>
    </submittedName>
</protein>
<dbReference type="GO" id="GO:0003677">
    <property type="term" value="F:DNA binding"/>
    <property type="evidence" value="ECO:0007669"/>
    <property type="project" value="InterPro"/>
</dbReference>
<evidence type="ECO:0000313" key="1">
    <source>
        <dbReference type="EMBL" id="RDB79093.1"/>
    </source>
</evidence>
<dbReference type="PANTHER" id="PTHR30461:SF23">
    <property type="entry name" value="DNA RECOMBINASE-RELATED"/>
    <property type="match status" value="1"/>
</dbReference>
<gene>
    <name evidence="1" type="ORF">C1872_08735</name>
</gene>
<dbReference type="Proteomes" id="UP000253752">
    <property type="component" value="Unassembled WGS sequence"/>
</dbReference>
<dbReference type="InterPro" id="IPR011109">
    <property type="entry name" value="DNA_bind_recombinase_dom"/>
</dbReference>
<dbReference type="GO" id="GO:0000150">
    <property type="term" value="F:DNA strand exchange activity"/>
    <property type="evidence" value="ECO:0007669"/>
    <property type="project" value="InterPro"/>
</dbReference>
<dbReference type="AlphaFoldDB" id="A0A369MQ90"/>
<dbReference type="InterPro" id="IPR036162">
    <property type="entry name" value="Resolvase-like_N_sf"/>
</dbReference>
<proteinExistence type="predicted"/>
<dbReference type="Gene3D" id="3.40.50.1390">
    <property type="entry name" value="Resolvase, N-terminal catalytic domain"/>
    <property type="match status" value="1"/>
</dbReference>
<dbReference type="EMBL" id="PPTX01000012">
    <property type="protein sequence ID" value="RDB79093.1"/>
    <property type="molecule type" value="Genomic_DNA"/>
</dbReference>
<name>A0A369MQ90_EGGLN</name>
<comment type="caution">
    <text evidence="1">The sequence shown here is derived from an EMBL/GenBank/DDBJ whole genome shotgun (WGS) entry which is preliminary data.</text>
</comment>
<organism evidence="1 2">
    <name type="scientific">Eggerthella lenta</name>
    <name type="common">Eubacterium lentum</name>
    <dbReference type="NCBI Taxonomy" id="84112"/>
    <lineage>
        <taxon>Bacteria</taxon>
        <taxon>Bacillati</taxon>
        <taxon>Actinomycetota</taxon>
        <taxon>Coriobacteriia</taxon>
        <taxon>Eggerthellales</taxon>
        <taxon>Eggerthellaceae</taxon>
        <taxon>Eggerthella</taxon>
    </lineage>
</organism>
<dbReference type="InterPro" id="IPR038109">
    <property type="entry name" value="DNA_bind_recomb_sf"/>
</dbReference>
<reference evidence="1 2" key="1">
    <citation type="journal article" date="2018" name="Elife">
        <title>Discovery and characterization of a prevalent human gut bacterial enzyme sufficient for the inactivation of a family of plant toxins.</title>
        <authorList>
            <person name="Koppel N."/>
            <person name="Bisanz J.E."/>
            <person name="Pandelia M.E."/>
            <person name="Turnbaugh P.J."/>
            <person name="Balskus E.P."/>
        </authorList>
    </citation>
    <scope>NUCLEOTIDE SEQUENCE [LARGE SCALE GENOMIC DNA]</scope>
    <source>
        <strain evidence="1 2">MR1 #12</strain>
    </source>
</reference>
<sequence length="579" mass="63119">MRATATPARLRPREGGPAVARKSRKTAASVAAVSAAPAAKVWSCAVYARLSCRNNGQAGDGSLRAQVDFVRDSLSGMEGVEVVGVYEDNGRTGTTFEGRAAFDALMDEVRAGAVDCIAVKDLSRFGRNMYETSTYLERIFPFLGVRFIAVNDGLDTLQGDGGIVVPFKGLVNEMYAVETSRKVSAVKHRQMEEGEVIYGNTCYGYRVVRGEGRLDVDDATAPFVPLAFSMFLDGERLVDIASALAEMGAPTPVDHLDAQSSAGYAGVWRDRPWSARYVAKMLDNPVYVGTLVLGNTYRSLYDGIPAHTVPEGERLVFPDAHPALVPAEVFGRVRAKRRAQKAAKRAQVAAKEADRNAMPDELAGVLFCAECGGRMILDRRFNPKTGEARGSVYKCRRHHGRGCGNDVRVAERALRIAIMDEVRVQVSTALELDRVLPGLRGSEAAVDERRRLQASVDALASRAAALSRERQRLYELYACGGVTLAEYKEMQAEADGRAADCRAALDAANRELADFDALLASDGAFKEAVAALEDLFTFSRDLVLALVRRIEVSRDGGIEIQFMFGDWRDRVASIERRLA</sequence>
<dbReference type="Pfam" id="PF07508">
    <property type="entry name" value="Recombinase"/>
    <property type="match status" value="1"/>
</dbReference>
<dbReference type="InterPro" id="IPR025827">
    <property type="entry name" value="Zn_ribbon_recom_dom"/>
</dbReference>
<dbReference type="InterPro" id="IPR050639">
    <property type="entry name" value="SSR_resolvase"/>
</dbReference>
<dbReference type="InterPro" id="IPR006119">
    <property type="entry name" value="Resolv_N"/>
</dbReference>
<dbReference type="Pfam" id="PF00239">
    <property type="entry name" value="Resolvase"/>
    <property type="match status" value="1"/>
</dbReference>
<dbReference type="PROSITE" id="PS51737">
    <property type="entry name" value="RECOMBINASE_DNA_BIND"/>
    <property type="match status" value="1"/>
</dbReference>
<evidence type="ECO:0000313" key="2">
    <source>
        <dbReference type="Proteomes" id="UP000253752"/>
    </source>
</evidence>
<dbReference type="Gene3D" id="3.90.1750.20">
    <property type="entry name" value="Putative Large Serine Recombinase, Chain B, Domain 2"/>
    <property type="match status" value="1"/>
</dbReference>
<dbReference type="Pfam" id="PF13408">
    <property type="entry name" value="Zn_ribbon_recom"/>
    <property type="match status" value="1"/>
</dbReference>